<evidence type="ECO:0008006" key="4">
    <source>
        <dbReference type="Google" id="ProtNLM"/>
    </source>
</evidence>
<protein>
    <recommendedName>
        <fullName evidence="4">Beta-carotene 15,15'-monooxygenase</fullName>
    </recommendedName>
</protein>
<feature type="transmembrane region" description="Helical" evidence="1">
    <location>
        <begin position="259"/>
        <end position="276"/>
    </location>
</feature>
<keyword evidence="1" id="KW-0472">Membrane</keyword>
<feature type="transmembrane region" description="Helical" evidence="1">
    <location>
        <begin position="143"/>
        <end position="168"/>
    </location>
</feature>
<dbReference type="EMBL" id="FOLL01000002">
    <property type="protein sequence ID" value="SFB92666.1"/>
    <property type="molecule type" value="Genomic_DNA"/>
</dbReference>
<keyword evidence="1" id="KW-1133">Transmembrane helix</keyword>
<feature type="transmembrane region" description="Helical" evidence="1">
    <location>
        <begin position="92"/>
        <end position="123"/>
    </location>
</feature>
<dbReference type="RefSeq" id="WP_090971307.1">
    <property type="nucleotide sequence ID" value="NZ_FOLL01000002.1"/>
</dbReference>
<keyword evidence="1" id="KW-0812">Transmembrane</keyword>
<accession>A0A1I1F104</accession>
<evidence type="ECO:0000313" key="2">
    <source>
        <dbReference type="EMBL" id="SFB92666.1"/>
    </source>
</evidence>
<feature type="transmembrane region" description="Helical" evidence="1">
    <location>
        <begin position="307"/>
        <end position="325"/>
    </location>
</feature>
<name>A0A1I1F104_9SPHI</name>
<dbReference type="Pfam" id="PF19992">
    <property type="entry name" value="DUF6427"/>
    <property type="match status" value="1"/>
</dbReference>
<sequence length="326" mass="37844">MIDQFRKYTPLNIVLLSLIGLLLCLGVFTHLPENLMPVFFEPAISNFTGKLSPQNISPETNVVITLALTIAQALMINRVVNQFNLVGRPSFLAALMYVTLASLVLPFLVLSPILICNFLAIWMLSKLLNIYRRTEIKSLMFDLGMIVALGSLVYFPFIMMLLLLWCSLMIFRAFNWREWLAAPIGFVSVYFLLSVVYLWFDRMDEFYEIWLPFAYPLPTSIHMETYDYLVLFPVVVILILFFFTLRQNLLKSVVHIRKSFQLLFCMAVLSVASFYLNADLAINHFLLCVPPIAIYMTYYFNYATLRWLYEGAFALLLATIIYFQFF</sequence>
<feature type="transmembrane region" description="Helical" evidence="1">
    <location>
        <begin position="228"/>
        <end position="247"/>
    </location>
</feature>
<dbReference type="OrthoDB" id="1115611at2"/>
<feature type="transmembrane region" description="Helical" evidence="1">
    <location>
        <begin position="62"/>
        <end position="80"/>
    </location>
</feature>
<feature type="transmembrane region" description="Helical" evidence="1">
    <location>
        <begin position="12"/>
        <end position="31"/>
    </location>
</feature>
<feature type="transmembrane region" description="Helical" evidence="1">
    <location>
        <begin position="180"/>
        <end position="200"/>
    </location>
</feature>
<organism evidence="2 3">
    <name type="scientific">Parapedobacter composti</name>
    <dbReference type="NCBI Taxonomy" id="623281"/>
    <lineage>
        <taxon>Bacteria</taxon>
        <taxon>Pseudomonadati</taxon>
        <taxon>Bacteroidota</taxon>
        <taxon>Sphingobacteriia</taxon>
        <taxon>Sphingobacteriales</taxon>
        <taxon>Sphingobacteriaceae</taxon>
        <taxon>Parapedobacter</taxon>
    </lineage>
</organism>
<reference evidence="2 3" key="1">
    <citation type="submission" date="2016-10" db="EMBL/GenBank/DDBJ databases">
        <authorList>
            <person name="de Groot N.N."/>
        </authorList>
    </citation>
    <scope>NUCLEOTIDE SEQUENCE [LARGE SCALE GENOMIC DNA]</scope>
    <source>
        <strain evidence="2 3">DSM 22900</strain>
    </source>
</reference>
<evidence type="ECO:0000256" key="1">
    <source>
        <dbReference type="SAM" id="Phobius"/>
    </source>
</evidence>
<dbReference type="InterPro" id="IPR045625">
    <property type="entry name" value="DUF6427"/>
</dbReference>
<dbReference type="AlphaFoldDB" id="A0A1I1F104"/>
<keyword evidence="3" id="KW-1185">Reference proteome</keyword>
<dbReference type="Proteomes" id="UP000199577">
    <property type="component" value="Unassembled WGS sequence"/>
</dbReference>
<evidence type="ECO:0000313" key="3">
    <source>
        <dbReference type="Proteomes" id="UP000199577"/>
    </source>
</evidence>
<proteinExistence type="predicted"/>
<feature type="transmembrane region" description="Helical" evidence="1">
    <location>
        <begin position="282"/>
        <end position="300"/>
    </location>
</feature>
<gene>
    <name evidence="2" type="ORF">SAMN05421747_102151</name>
</gene>
<dbReference type="STRING" id="623281.SAMN05421747_102151"/>